<dbReference type="Gene3D" id="3.20.20.70">
    <property type="entry name" value="Aldolase class I"/>
    <property type="match status" value="1"/>
</dbReference>
<comment type="caution">
    <text evidence="2">The sequence shown here is derived from an EMBL/GenBank/DDBJ whole genome shotgun (WGS) entry which is preliminary data.</text>
</comment>
<feature type="signal peptide" evidence="1">
    <location>
        <begin position="1"/>
        <end position="20"/>
    </location>
</feature>
<keyword evidence="1" id="KW-0732">Signal</keyword>
<evidence type="ECO:0000256" key="1">
    <source>
        <dbReference type="SAM" id="SignalP"/>
    </source>
</evidence>
<dbReference type="SUPFAM" id="SSF51445">
    <property type="entry name" value="(Trans)glycosidases"/>
    <property type="match status" value="1"/>
</dbReference>
<reference evidence="2 3" key="1">
    <citation type="submission" date="2021-01" db="EMBL/GenBank/DDBJ databases">
        <title>Chryseolinea sp. Jin1 Genome sequencing and assembly.</title>
        <authorList>
            <person name="Kim I."/>
        </authorList>
    </citation>
    <scope>NUCLEOTIDE SEQUENCE [LARGE SCALE GENOMIC DNA]</scope>
    <source>
        <strain evidence="2 3">Jin1</strain>
    </source>
</reference>
<gene>
    <name evidence="2" type="ORF">JI741_25980</name>
</gene>
<evidence type="ECO:0000313" key="3">
    <source>
        <dbReference type="Proteomes" id="UP000613030"/>
    </source>
</evidence>
<dbReference type="InterPro" id="IPR017853">
    <property type="entry name" value="GH"/>
</dbReference>
<accession>A0ABS1KZ98</accession>
<protein>
    <submittedName>
        <fullName evidence="2">Alpha-galactosidase</fullName>
    </submittedName>
</protein>
<name>A0ABS1KZ98_9BACT</name>
<keyword evidence="3" id="KW-1185">Reference proteome</keyword>
<dbReference type="InterPro" id="IPR013785">
    <property type="entry name" value="Aldolase_TIM"/>
</dbReference>
<organism evidence="2 3">
    <name type="scientific">Chryseolinea lacunae</name>
    <dbReference type="NCBI Taxonomy" id="2801331"/>
    <lineage>
        <taxon>Bacteria</taxon>
        <taxon>Pseudomonadati</taxon>
        <taxon>Bacteroidota</taxon>
        <taxon>Cytophagia</taxon>
        <taxon>Cytophagales</taxon>
        <taxon>Fulvivirgaceae</taxon>
        <taxon>Chryseolinea</taxon>
    </lineage>
</organism>
<feature type="chain" id="PRO_5046665901" evidence="1">
    <location>
        <begin position="21"/>
        <end position="688"/>
    </location>
</feature>
<dbReference type="EMBL" id="JAERRB010000012">
    <property type="protein sequence ID" value="MBL0744709.1"/>
    <property type="molecule type" value="Genomic_DNA"/>
</dbReference>
<sequence length="688" mass="77701">MRTRSLLFVGALVLSMPTHAQLTGVKAELKNDTLTLENNRIKRQFRWNDGNLISTALINKVTGDRYVMNDQPDFAIATETAKAEGGSLQVNKVLNSVITENHIEAVVTTRLGSLEVKRVFRLYEDCAVIACDYYLKGSTAIKQSQAASGQDLKNIEGDAAAKEGESQAVRIEKINVPDNHWRATAVEFFDVTDRNNTLTQKQERLLYRQESSLRGNLLLMQSTTSAKSFFVLKEAPVSGSQLYYPGYDFTVKFGEVKVFGLGVGGQDLQASEWVRGYSYVTGFGDGPGEQGLLSGLRTYQQKARIQKPERDEMILVNTWGDRGQDTKVTEAFVLKEITTAAALGATHLQVDDGWQSGRSSNSAFAGGSLKNIWKVKDYWEPHPQKFPNGLAPVLKLAKEKNITLSLWFNPSTDSSFKHWENDADVLINQYKKYGITMWKIDGVQIPDKAADINFRKMLDKVMAATNNQAVFNLDVTAGRRFGYHYMYEYGNLFLENRYTDWGNYYPHFTLRNLWHLSHYIPAQRLQIEFLNKWRNANKYAPTDPLAPAKYSFDYLFAITLVAQPLGWFESQNLPLDSLRDFDLIKVYKKHWHALHAGKIFPLGDEPSGYSWTGFQSLAAKEGFIIVFREHNTQSTHVVNTLLPPGTTVRFTKIAGDGKDFTTKTGTSGEVKFTLSKPLSYVIYKYTIQ</sequence>
<dbReference type="Proteomes" id="UP000613030">
    <property type="component" value="Unassembled WGS sequence"/>
</dbReference>
<evidence type="ECO:0000313" key="2">
    <source>
        <dbReference type="EMBL" id="MBL0744709.1"/>
    </source>
</evidence>
<proteinExistence type="predicted"/>